<evidence type="ECO:0000256" key="2">
    <source>
        <dbReference type="ARBA" id="ARBA00004648"/>
    </source>
</evidence>
<dbReference type="GO" id="GO:0016020">
    <property type="term" value="C:membrane"/>
    <property type="evidence" value="ECO:0007669"/>
    <property type="project" value="InterPro"/>
</dbReference>
<dbReference type="EMBL" id="FTPU01000022">
    <property type="protein sequence ID" value="SIT97389.1"/>
    <property type="molecule type" value="Genomic_DNA"/>
</dbReference>
<keyword evidence="10" id="KW-0333">Golgi apparatus</keyword>
<keyword evidence="5" id="KW-0812">Transmembrane</keyword>
<dbReference type="GO" id="GO:0046872">
    <property type="term" value="F:metal ion binding"/>
    <property type="evidence" value="ECO:0007669"/>
    <property type="project" value="UniProtKB-KW"/>
</dbReference>
<keyword evidence="11" id="KW-0472">Membrane</keyword>
<evidence type="ECO:0000256" key="1">
    <source>
        <dbReference type="ARBA" id="ARBA00004323"/>
    </source>
</evidence>
<comment type="subcellular location">
    <subcellularLocation>
        <location evidence="2">Endoplasmic reticulum membrane</location>
        <topology evidence="2">Single-pass type II membrane protein</topology>
    </subcellularLocation>
    <subcellularLocation>
        <location evidence="1">Golgi apparatus membrane</location>
        <topology evidence="1">Single-pass type II membrane protein</topology>
    </subcellularLocation>
</comment>
<keyword evidence="9" id="KW-1133">Transmembrane helix</keyword>
<evidence type="ECO:0000256" key="9">
    <source>
        <dbReference type="ARBA" id="ARBA00022989"/>
    </source>
</evidence>
<evidence type="ECO:0000256" key="7">
    <source>
        <dbReference type="ARBA" id="ARBA00022824"/>
    </source>
</evidence>
<dbReference type="PANTHER" id="PTHR46025">
    <property type="entry name" value="XYLOSYLTRANSFERASE OXT"/>
    <property type="match status" value="1"/>
</dbReference>
<dbReference type="RefSeq" id="WP_076783552.1">
    <property type="nucleotide sequence ID" value="NZ_FTPU01000022.1"/>
</dbReference>
<evidence type="ECO:0000313" key="16">
    <source>
        <dbReference type="Proteomes" id="UP000187261"/>
    </source>
</evidence>
<dbReference type="PANTHER" id="PTHR46025:SF3">
    <property type="entry name" value="XYLOSYLTRANSFERASE OXT"/>
    <property type="match status" value="1"/>
</dbReference>
<name>A0A1U7PWW7_9FLAO</name>
<keyword evidence="16" id="KW-1185">Reference proteome</keyword>
<evidence type="ECO:0000256" key="6">
    <source>
        <dbReference type="ARBA" id="ARBA00022723"/>
    </source>
</evidence>
<dbReference type="InterPro" id="IPR043538">
    <property type="entry name" value="XYLT"/>
</dbReference>
<dbReference type="GO" id="GO:0030158">
    <property type="term" value="F:protein xylosyltransferase activity"/>
    <property type="evidence" value="ECO:0007669"/>
    <property type="project" value="InterPro"/>
</dbReference>
<keyword evidence="4" id="KW-0808">Transferase</keyword>
<dbReference type="InterPro" id="IPR003406">
    <property type="entry name" value="Glyco_trans_14"/>
</dbReference>
<evidence type="ECO:0000313" key="15">
    <source>
        <dbReference type="EMBL" id="SIT97389.1"/>
    </source>
</evidence>
<dbReference type="AlphaFoldDB" id="A0A1U7PWW7"/>
<evidence type="ECO:0000256" key="3">
    <source>
        <dbReference type="ARBA" id="ARBA00022676"/>
    </source>
</evidence>
<dbReference type="Pfam" id="PF02485">
    <property type="entry name" value="Branch"/>
    <property type="match status" value="1"/>
</dbReference>
<dbReference type="GO" id="GO:0050650">
    <property type="term" value="P:chondroitin sulfate proteoglycan biosynthetic process"/>
    <property type="evidence" value="ECO:0007669"/>
    <property type="project" value="TreeGrafter"/>
</dbReference>
<proteinExistence type="predicted"/>
<evidence type="ECO:0000256" key="14">
    <source>
        <dbReference type="ARBA" id="ARBA00042865"/>
    </source>
</evidence>
<dbReference type="STRING" id="1121284.SAMN05660493_02106"/>
<evidence type="ECO:0000256" key="4">
    <source>
        <dbReference type="ARBA" id="ARBA00022679"/>
    </source>
</evidence>
<protein>
    <recommendedName>
        <fullName evidence="14">Peptide O-xylosyltransferase</fullName>
    </recommendedName>
</protein>
<dbReference type="Proteomes" id="UP000187261">
    <property type="component" value="Unassembled WGS sequence"/>
</dbReference>
<accession>A0A1U7PWW7</accession>
<dbReference type="OrthoDB" id="7943907at2"/>
<reference evidence="16" key="1">
    <citation type="submission" date="2016-10" db="EMBL/GenBank/DDBJ databases">
        <authorList>
            <person name="Varghese N."/>
            <person name="Submissions S."/>
        </authorList>
    </citation>
    <scope>NUCLEOTIDE SEQUENCE [LARGE SCALE GENOMIC DNA]</scope>
    <source>
        <strain evidence="16">DSM 19482</strain>
    </source>
</reference>
<dbReference type="GO" id="GO:0015012">
    <property type="term" value="P:heparan sulfate proteoglycan biosynthetic process"/>
    <property type="evidence" value="ECO:0007669"/>
    <property type="project" value="TreeGrafter"/>
</dbReference>
<keyword evidence="7" id="KW-0256">Endoplasmic reticulum</keyword>
<evidence type="ECO:0000256" key="13">
    <source>
        <dbReference type="ARBA" id="ARBA00023180"/>
    </source>
</evidence>
<keyword evidence="8" id="KW-0735">Signal-anchor</keyword>
<evidence type="ECO:0000256" key="11">
    <source>
        <dbReference type="ARBA" id="ARBA00023136"/>
    </source>
</evidence>
<organism evidence="15 16">
    <name type="scientific">Epilithonimonas bovis DSM 19482</name>
    <dbReference type="NCBI Taxonomy" id="1121284"/>
    <lineage>
        <taxon>Bacteria</taxon>
        <taxon>Pseudomonadati</taxon>
        <taxon>Bacteroidota</taxon>
        <taxon>Flavobacteriia</taxon>
        <taxon>Flavobacteriales</taxon>
        <taxon>Weeksellaceae</taxon>
        <taxon>Chryseobacterium group</taxon>
        <taxon>Epilithonimonas</taxon>
    </lineage>
</organism>
<evidence type="ECO:0000256" key="10">
    <source>
        <dbReference type="ARBA" id="ARBA00023034"/>
    </source>
</evidence>
<keyword evidence="12" id="KW-1015">Disulfide bond</keyword>
<sequence length="289" mass="34605">MNKQAILITAYKDLYSLRQLITLFGNNFNFYIHIDKKSKIDTDILKQFDNVFVSKKYEVNWGGFNHLKAILFLSKIALENNENSFFHLITGEDFPVKSIEEFLILDQSKNYLDYFEVTGESGKVWFDRLSSFHLYDFFNAKIEKQKYYIDILVRLQRKYKIKRSYPDDFPKKIYAGSTYWSLNRDALEYVINYPDKSFLNRFRYTFCAEEFYFQTLLLNSHWYDTIVKNNLRYYDWDSGRGGYPAFLDETDFDKLIALKDCFFARKIKSDSVLKEMLVKYISSNSHNNI</sequence>
<gene>
    <name evidence="15" type="ORF">SAMN05660493_02106</name>
</gene>
<evidence type="ECO:0000256" key="12">
    <source>
        <dbReference type="ARBA" id="ARBA00023157"/>
    </source>
</evidence>
<evidence type="ECO:0000256" key="8">
    <source>
        <dbReference type="ARBA" id="ARBA00022968"/>
    </source>
</evidence>
<keyword evidence="6" id="KW-0479">Metal-binding</keyword>
<keyword evidence="3" id="KW-0328">Glycosyltransferase</keyword>
<keyword evidence="13" id="KW-0325">Glycoprotein</keyword>
<evidence type="ECO:0000256" key="5">
    <source>
        <dbReference type="ARBA" id="ARBA00022692"/>
    </source>
</evidence>